<feature type="non-terminal residue" evidence="4">
    <location>
        <position position="1"/>
    </location>
</feature>
<name>A0ABN7VNX9_GIGMA</name>
<gene>
    <name evidence="4" type="ORF">GMARGA_LOCUS20875</name>
</gene>
<feature type="region of interest" description="Disordered" evidence="2">
    <location>
        <begin position="854"/>
        <end position="891"/>
    </location>
</feature>
<keyword evidence="1" id="KW-0233">DNA recombination</keyword>
<protein>
    <recommendedName>
        <fullName evidence="1">ATP-dependent DNA helicase</fullName>
        <ecNumber evidence="1">5.6.2.3</ecNumber>
    </recommendedName>
</protein>
<comment type="cofactor">
    <cofactor evidence="1">
        <name>Mg(2+)</name>
        <dbReference type="ChEBI" id="CHEBI:18420"/>
    </cofactor>
</comment>
<evidence type="ECO:0000256" key="2">
    <source>
        <dbReference type="SAM" id="MobiDB-lite"/>
    </source>
</evidence>
<evidence type="ECO:0000256" key="1">
    <source>
        <dbReference type="RuleBase" id="RU363044"/>
    </source>
</evidence>
<dbReference type="Pfam" id="PF05970">
    <property type="entry name" value="PIF1"/>
    <property type="match status" value="1"/>
</dbReference>
<accession>A0ABN7VNX9</accession>
<proteinExistence type="inferred from homology"/>
<dbReference type="InterPro" id="IPR010285">
    <property type="entry name" value="DNA_helicase_pif1-like_DEAD"/>
</dbReference>
<comment type="caution">
    <text evidence="4">The sequence shown here is derived from an EMBL/GenBank/DDBJ whole genome shotgun (WGS) entry which is preliminary data.</text>
</comment>
<feature type="domain" description="DNA helicase Pif1-like DEAD-box helicase" evidence="3">
    <location>
        <begin position="554"/>
        <end position="608"/>
    </location>
</feature>
<evidence type="ECO:0000313" key="5">
    <source>
        <dbReference type="Proteomes" id="UP000789901"/>
    </source>
</evidence>
<keyword evidence="1" id="KW-0347">Helicase</keyword>
<dbReference type="CDD" id="cd18809">
    <property type="entry name" value="SF1_C_RecD"/>
    <property type="match status" value="1"/>
</dbReference>
<dbReference type="EMBL" id="CAJVQB010018760">
    <property type="protein sequence ID" value="CAG8788712.1"/>
    <property type="molecule type" value="Genomic_DNA"/>
</dbReference>
<dbReference type="PANTHER" id="PTHR10492">
    <property type="match status" value="1"/>
</dbReference>
<comment type="similarity">
    <text evidence="1">Belongs to the helicase family.</text>
</comment>
<dbReference type="PANTHER" id="PTHR10492:SF95">
    <property type="entry name" value="HELITRON HELICASE-LIKE DOMAIN-CONTAINING PROTEIN"/>
    <property type="match status" value="1"/>
</dbReference>
<organism evidence="4 5">
    <name type="scientific">Gigaspora margarita</name>
    <dbReference type="NCBI Taxonomy" id="4874"/>
    <lineage>
        <taxon>Eukaryota</taxon>
        <taxon>Fungi</taxon>
        <taxon>Fungi incertae sedis</taxon>
        <taxon>Mucoromycota</taxon>
        <taxon>Glomeromycotina</taxon>
        <taxon>Glomeromycetes</taxon>
        <taxon>Diversisporales</taxon>
        <taxon>Gigasporaceae</taxon>
        <taxon>Gigaspora</taxon>
    </lineage>
</organism>
<keyword evidence="1" id="KW-0067">ATP-binding</keyword>
<evidence type="ECO:0000259" key="3">
    <source>
        <dbReference type="Pfam" id="PF05970"/>
    </source>
</evidence>
<dbReference type="SUPFAM" id="SSF52540">
    <property type="entry name" value="P-loop containing nucleoside triphosphate hydrolases"/>
    <property type="match status" value="1"/>
</dbReference>
<keyword evidence="1" id="KW-0378">Hydrolase</keyword>
<feature type="non-terminal residue" evidence="4">
    <location>
        <position position="891"/>
    </location>
</feature>
<keyword evidence="5" id="KW-1185">Reference proteome</keyword>
<comment type="catalytic activity">
    <reaction evidence="1">
        <text>ATP + H2O = ADP + phosphate + H(+)</text>
        <dbReference type="Rhea" id="RHEA:13065"/>
        <dbReference type="ChEBI" id="CHEBI:15377"/>
        <dbReference type="ChEBI" id="CHEBI:15378"/>
        <dbReference type="ChEBI" id="CHEBI:30616"/>
        <dbReference type="ChEBI" id="CHEBI:43474"/>
        <dbReference type="ChEBI" id="CHEBI:456216"/>
        <dbReference type="EC" id="5.6.2.3"/>
    </reaction>
</comment>
<reference evidence="4 5" key="1">
    <citation type="submission" date="2021-06" db="EMBL/GenBank/DDBJ databases">
        <authorList>
            <person name="Kallberg Y."/>
            <person name="Tangrot J."/>
            <person name="Rosling A."/>
        </authorList>
    </citation>
    <scope>NUCLEOTIDE SEQUENCE [LARGE SCALE GENOMIC DNA]</scope>
    <source>
        <strain evidence="4 5">120-4 pot B 10/14</strain>
    </source>
</reference>
<feature type="compositionally biased region" description="Basic residues" evidence="2">
    <location>
        <begin position="864"/>
        <end position="884"/>
    </location>
</feature>
<dbReference type="InterPro" id="IPR027417">
    <property type="entry name" value="P-loop_NTPase"/>
</dbReference>
<evidence type="ECO:0000313" key="4">
    <source>
        <dbReference type="EMBL" id="CAG8788712.1"/>
    </source>
</evidence>
<sequence length="891" mass="102937">NQRCPHCSSLLLTGKLDEFCCKRGKRILPLLPAYPMDINSILSDPKSSNLSQKLNALFLFIAISVEANTPNHSIHWYLYDEQERYYIAHNNGENLPYTAALELCENTSTSKIAAIMYTNNTIDVSLRSWHVNNSYNLSQIDWYRYHLLHKQQFLFFGRLTCEYLVDMYSRVEEEQDFDDNSGDKGNLHLPASFMGSKKWCSAHVANTFALARSTIVAQAFHFRLGKLKDLLRDDPELPVDQIDKIIFAEMPYENGYLREMVKKYMLYRQQHSFRCLRNGICIYQYPKLIVSATYIDEKGYVHYHRRTQEDPIRTESSRTTNSIYQTAGDSNSSSKQQLVNEFKDYIKGRYLLAPEAAWRIFHYHITSMDLPVQALPIYLLNVNISQYSCSSVSSVSLLSDFLEKEQNGMLRKIVHRQTTNKITQIILVTLGAGEIFYLRCILIHRAAQTWNEETARKMGLFLNEHEGMFIMKEAIKNFFMLVQLHFLFVQLILDGAPALNIWQKFSLNLLADIGKNFYNDQFSTTNITLQQIASMLRQEAGSVPVTKFSKFLNRKADLIRESILIVCDKLPMANKAILDCIDLFLKQICNKNKPFGGKPFIGVEDFRQQESDVSLGIFQTTHDIDKAISFLYLKNLLLNYAALQKRAFLSPCNFLVNDFNNKILNVLPGIACTYFSYDVVKENDEVLNNHPIATPDYLAQLTHPRIPNHKLNLKVGQRLVEVILLNNNKSNTISKAYLLPQINFYFQLDYCSWTIFQKQFPLRLAYSTTFNSCQGLTLNHVVIDLRTHVFVHGQLYTAISRVRNRNHCLILLAEDKIKSTKAETASINDEDELQMDQEMTEIAFEENDLVTENKECKKNNQSRVHGRGKKNKNKNTRNTRKTRNSKVINIS</sequence>
<dbReference type="EC" id="5.6.2.3" evidence="1"/>
<keyword evidence="1" id="KW-0547">Nucleotide-binding</keyword>
<keyword evidence="1" id="KW-0227">DNA damage</keyword>
<keyword evidence="1" id="KW-0234">DNA repair</keyword>
<dbReference type="Proteomes" id="UP000789901">
    <property type="component" value="Unassembled WGS sequence"/>
</dbReference>